<keyword evidence="3" id="KW-0418">Kinase</keyword>
<dbReference type="Gene3D" id="3.40.50.300">
    <property type="entry name" value="P-loop containing nucleotide triphosphate hydrolases"/>
    <property type="match status" value="1"/>
</dbReference>
<protein>
    <recommendedName>
        <fullName evidence="4">Guanylate kinase-like domain-containing protein</fullName>
    </recommendedName>
</protein>
<evidence type="ECO:0000256" key="1">
    <source>
        <dbReference type="ARBA" id="ARBA00005790"/>
    </source>
</evidence>
<dbReference type="InterPro" id="IPR008145">
    <property type="entry name" value="GK/Ca_channel_bsu"/>
</dbReference>
<keyword evidence="2" id="KW-0808">Transferase</keyword>
<dbReference type="InterPro" id="IPR008144">
    <property type="entry name" value="Guanylate_kin-like_dom"/>
</dbReference>
<proteinExistence type="inferred from homology"/>
<dbReference type="PANTHER" id="PTHR23117:SF13">
    <property type="entry name" value="GUANYLATE KINASE"/>
    <property type="match status" value="1"/>
</dbReference>
<evidence type="ECO:0000313" key="5">
    <source>
        <dbReference type="EMBL" id="SUZ78161.1"/>
    </source>
</evidence>
<dbReference type="PROSITE" id="PS50052">
    <property type="entry name" value="GUANYLATE_KINASE_2"/>
    <property type="match status" value="1"/>
</dbReference>
<dbReference type="GO" id="GO:0004385">
    <property type="term" value="F:GMP kinase activity"/>
    <property type="evidence" value="ECO:0007669"/>
    <property type="project" value="TreeGrafter"/>
</dbReference>
<dbReference type="PANTHER" id="PTHR23117">
    <property type="entry name" value="GUANYLATE KINASE-RELATED"/>
    <property type="match status" value="1"/>
</dbReference>
<accession>A0A381QFR2</accession>
<reference evidence="5" key="1">
    <citation type="submission" date="2018-05" db="EMBL/GenBank/DDBJ databases">
        <authorList>
            <person name="Lanie J.A."/>
            <person name="Ng W.-L."/>
            <person name="Kazmierczak K.M."/>
            <person name="Andrzejewski T.M."/>
            <person name="Davidsen T.M."/>
            <person name="Wayne K.J."/>
            <person name="Tettelin H."/>
            <person name="Glass J.I."/>
            <person name="Rusch D."/>
            <person name="Podicherti R."/>
            <person name="Tsui H.-C.T."/>
            <person name="Winkler M.E."/>
        </authorList>
    </citation>
    <scope>NUCLEOTIDE SEQUENCE</scope>
</reference>
<dbReference type="GO" id="GO:0005829">
    <property type="term" value="C:cytosol"/>
    <property type="evidence" value="ECO:0007669"/>
    <property type="project" value="TreeGrafter"/>
</dbReference>
<dbReference type="EMBL" id="UINC01001343">
    <property type="protein sequence ID" value="SUZ78161.1"/>
    <property type="molecule type" value="Genomic_DNA"/>
</dbReference>
<evidence type="ECO:0000256" key="3">
    <source>
        <dbReference type="ARBA" id="ARBA00022777"/>
    </source>
</evidence>
<comment type="similarity">
    <text evidence="1">Belongs to the guanylate kinase family.</text>
</comment>
<feature type="domain" description="Guanylate kinase-like" evidence="4">
    <location>
        <begin position="1"/>
        <end position="129"/>
    </location>
</feature>
<dbReference type="AlphaFoldDB" id="A0A381QFR2"/>
<dbReference type="SUPFAM" id="SSF52540">
    <property type="entry name" value="P-loop containing nucleoside triphosphate hydrolases"/>
    <property type="match status" value="1"/>
</dbReference>
<dbReference type="InterPro" id="IPR027417">
    <property type="entry name" value="P-loop_NTPase"/>
</dbReference>
<dbReference type="Pfam" id="PF00625">
    <property type="entry name" value="Guanylate_kin"/>
    <property type="match status" value="1"/>
</dbReference>
<organism evidence="5">
    <name type="scientific">marine metagenome</name>
    <dbReference type="NCBI Taxonomy" id="408172"/>
    <lineage>
        <taxon>unclassified sequences</taxon>
        <taxon>metagenomes</taxon>
        <taxon>ecological metagenomes</taxon>
    </lineage>
</organism>
<dbReference type="SMART" id="SM00072">
    <property type="entry name" value="GuKc"/>
    <property type="match status" value="1"/>
</dbReference>
<evidence type="ECO:0000256" key="2">
    <source>
        <dbReference type="ARBA" id="ARBA00022679"/>
    </source>
</evidence>
<gene>
    <name evidence="5" type="ORF">METZ01_LOCUS31015</name>
</gene>
<name>A0A381QFR2_9ZZZZ</name>
<evidence type="ECO:0000259" key="4">
    <source>
        <dbReference type="PROSITE" id="PS50052"/>
    </source>
</evidence>
<sequence>MTDDEFMEKVGNDEFVEYEEVHGYYYGTLKNTLRDAIISEELMLFDVDVNGAMSIKKKYPKNTLTVFILPPSIEDLMIRLINRGTDSKEIINKRLERTNKEMEFKDKFDTFMINDDLSSAIEKLNEIITNQNKGVVYGS</sequence>